<dbReference type="SMART" id="SM00347">
    <property type="entry name" value="HTH_MARR"/>
    <property type="match status" value="1"/>
</dbReference>
<gene>
    <name evidence="2" type="ORF">MNBD_ALPHA11-2301</name>
</gene>
<organism evidence="2">
    <name type="scientific">hydrothermal vent metagenome</name>
    <dbReference type="NCBI Taxonomy" id="652676"/>
    <lineage>
        <taxon>unclassified sequences</taxon>
        <taxon>metagenomes</taxon>
        <taxon>ecological metagenomes</taxon>
    </lineage>
</organism>
<evidence type="ECO:0000313" key="2">
    <source>
        <dbReference type="EMBL" id="VAW24101.1"/>
    </source>
</evidence>
<sequence>MSVKNRTDFSSESELEYLRQTNLGRLIDDLHFFFESQALSYLREENYPMIKSADAHVMRTMRLEGSRVTDMARQAGISKQAMSKLVMGFVEHGFLAWSSDPKDKRNRIVNVTKAGRELLSCGLKALASAEKDIAEIIGNSETEQFRELLLKIKQARNIRPLAQSSLDRRRRV</sequence>
<dbReference type="GO" id="GO:0003700">
    <property type="term" value="F:DNA-binding transcription factor activity"/>
    <property type="evidence" value="ECO:0007669"/>
    <property type="project" value="InterPro"/>
</dbReference>
<accession>A0A3B0TZ93</accession>
<name>A0A3B0TZ93_9ZZZZ</name>
<dbReference type="AlphaFoldDB" id="A0A3B0TZ93"/>
<protein>
    <recommendedName>
        <fullName evidence="1">HTH marR-type domain-containing protein</fullName>
    </recommendedName>
</protein>
<dbReference type="InterPro" id="IPR000835">
    <property type="entry name" value="HTH_MarR-typ"/>
</dbReference>
<dbReference type="Gene3D" id="1.10.10.10">
    <property type="entry name" value="Winged helix-like DNA-binding domain superfamily/Winged helix DNA-binding domain"/>
    <property type="match status" value="1"/>
</dbReference>
<dbReference type="InterPro" id="IPR039422">
    <property type="entry name" value="MarR/SlyA-like"/>
</dbReference>
<dbReference type="PROSITE" id="PS50995">
    <property type="entry name" value="HTH_MARR_2"/>
    <property type="match status" value="1"/>
</dbReference>
<evidence type="ECO:0000259" key="1">
    <source>
        <dbReference type="PROSITE" id="PS50995"/>
    </source>
</evidence>
<dbReference type="SUPFAM" id="SSF46785">
    <property type="entry name" value="Winged helix' DNA-binding domain"/>
    <property type="match status" value="1"/>
</dbReference>
<feature type="domain" description="HTH marR-type" evidence="1">
    <location>
        <begin position="20"/>
        <end position="154"/>
    </location>
</feature>
<dbReference type="EMBL" id="UOEQ01000504">
    <property type="protein sequence ID" value="VAW24101.1"/>
    <property type="molecule type" value="Genomic_DNA"/>
</dbReference>
<dbReference type="GO" id="GO:0006950">
    <property type="term" value="P:response to stress"/>
    <property type="evidence" value="ECO:0007669"/>
    <property type="project" value="TreeGrafter"/>
</dbReference>
<reference evidence="2" key="1">
    <citation type="submission" date="2018-06" db="EMBL/GenBank/DDBJ databases">
        <authorList>
            <person name="Zhirakovskaya E."/>
        </authorList>
    </citation>
    <scope>NUCLEOTIDE SEQUENCE</scope>
</reference>
<dbReference type="PANTHER" id="PTHR33164">
    <property type="entry name" value="TRANSCRIPTIONAL REGULATOR, MARR FAMILY"/>
    <property type="match status" value="1"/>
</dbReference>
<dbReference type="InterPro" id="IPR036390">
    <property type="entry name" value="WH_DNA-bd_sf"/>
</dbReference>
<dbReference type="InterPro" id="IPR036388">
    <property type="entry name" value="WH-like_DNA-bd_sf"/>
</dbReference>
<dbReference type="PANTHER" id="PTHR33164:SF57">
    <property type="entry name" value="MARR-FAMILY TRANSCRIPTIONAL REGULATOR"/>
    <property type="match status" value="1"/>
</dbReference>
<proteinExistence type="predicted"/>